<evidence type="ECO:0000259" key="1">
    <source>
        <dbReference type="SMART" id="SM00966"/>
    </source>
</evidence>
<dbReference type="Pfam" id="PF04014">
    <property type="entry name" value="MazE_antitoxin"/>
    <property type="match status" value="1"/>
</dbReference>
<dbReference type="NCBIfam" id="TIGR01439">
    <property type="entry name" value="lp_hng_hel_AbrB"/>
    <property type="match status" value="1"/>
</dbReference>
<comment type="caution">
    <text evidence="2">The sequence shown here is derived from an EMBL/GenBank/DDBJ whole genome shotgun (WGS) entry which is preliminary data.</text>
</comment>
<reference evidence="2 3" key="1">
    <citation type="journal article" date="2016" name="Nat. Commun.">
        <title>Thousands of microbial genomes shed light on interconnected biogeochemical processes in an aquifer system.</title>
        <authorList>
            <person name="Anantharaman K."/>
            <person name="Brown C.T."/>
            <person name="Hug L.A."/>
            <person name="Sharon I."/>
            <person name="Castelle C.J."/>
            <person name="Probst A.J."/>
            <person name="Thomas B.C."/>
            <person name="Singh A."/>
            <person name="Wilkins M.J."/>
            <person name="Karaoz U."/>
            <person name="Brodie E.L."/>
            <person name="Williams K.H."/>
            <person name="Hubbard S.S."/>
            <person name="Banfield J.F."/>
        </authorList>
    </citation>
    <scope>NUCLEOTIDE SEQUENCE [LARGE SCALE GENOMIC DNA]</scope>
</reference>
<proteinExistence type="predicted"/>
<organism evidence="2 3">
    <name type="scientific">Candidatus Staskawiczbacteria bacterium RIFCSPHIGHO2_12_FULL_38_11</name>
    <dbReference type="NCBI Taxonomy" id="1802209"/>
    <lineage>
        <taxon>Bacteria</taxon>
        <taxon>Candidatus Staskawicziibacteriota</taxon>
    </lineage>
</organism>
<evidence type="ECO:0000313" key="3">
    <source>
        <dbReference type="Proteomes" id="UP000179214"/>
    </source>
</evidence>
<dbReference type="AlphaFoldDB" id="A0A1G2I5B6"/>
<dbReference type="Proteomes" id="UP000179214">
    <property type="component" value="Unassembled WGS sequence"/>
</dbReference>
<name>A0A1G2I5B6_9BACT</name>
<evidence type="ECO:0000313" key="2">
    <source>
        <dbReference type="EMBL" id="OGZ69817.1"/>
    </source>
</evidence>
<protein>
    <recommendedName>
        <fullName evidence="1">SpoVT-AbrB domain-containing protein</fullName>
    </recommendedName>
</protein>
<dbReference type="EMBL" id="MHOV01000026">
    <property type="protein sequence ID" value="OGZ69817.1"/>
    <property type="molecule type" value="Genomic_DNA"/>
</dbReference>
<gene>
    <name evidence="2" type="ORF">A3F47_01630</name>
</gene>
<dbReference type="GO" id="GO:0003677">
    <property type="term" value="F:DNA binding"/>
    <property type="evidence" value="ECO:0007669"/>
    <property type="project" value="InterPro"/>
</dbReference>
<dbReference type="Gene3D" id="2.10.260.10">
    <property type="match status" value="1"/>
</dbReference>
<dbReference type="SMART" id="SM00966">
    <property type="entry name" value="SpoVT_AbrB"/>
    <property type="match status" value="1"/>
</dbReference>
<accession>A0A1G2I5B6</accession>
<sequence length="102" mass="11529">MKQANNLPSAEQTTNTDQEWLKVLGKGMITIPKVWREELGIDEGEVVKAEKVGNKVIIKAWGKSVPYRIFSDEEIQEWLKDDKLPPDLAAKINKKIKVLSIG</sequence>
<dbReference type="SUPFAM" id="SSF89447">
    <property type="entry name" value="AbrB/MazE/MraZ-like"/>
    <property type="match status" value="1"/>
</dbReference>
<dbReference type="InterPro" id="IPR037914">
    <property type="entry name" value="SpoVT-AbrB_sf"/>
</dbReference>
<dbReference type="InterPro" id="IPR007159">
    <property type="entry name" value="SpoVT-AbrB_dom"/>
</dbReference>
<feature type="domain" description="SpoVT-AbrB" evidence="1">
    <location>
        <begin position="21"/>
        <end position="66"/>
    </location>
</feature>